<dbReference type="GO" id="GO:0009236">
    <property type="term" value="P:cobalamin biosynthetic process"/>
    <property type="evidence" value="ECO:0007669"/>
    <property type="project" value="InterPro"/>
</dbReference>
<dbReference type="AlphaFoldDB" id="A0A7G9RLC6"/>
<name>A0A7G9RLC6_9BURK</name>
<evidence type="ECO:0000259" key="1">
    <source>
        <dbReference type="Pfam" id="PF11775"/>
    </source>
</evidence>
<organism evidence="2 3">
    <name type="scientific">Diaphorobacter ruginosibacter</name>
    <dbReference type="NCBI Taxonomy" id="1715720"/>
    <lineage>
        <taxon>Bacteria</taxon>
        <taxon>Pseudomonadati</taxon>
        <taxon>Pseudomonadota</taxon>
        <taxon>Betaproteobacteria</taxon>
        <taxon>Burkholderiales</taxon>
        <taxon>Comamonadaceae</taxon>
        <taxon>Diaphorobacter</taxon>
    </lineage>
</organism>
<dbReference type="Pfam" id="PF11775">
    <property type="entry name" value="CobT_C"/>
    <property type="match status" value="1"/>
</dbReference>
<dbReference type="Proteomes" id="UP000515811">
    <property type="component" value="Chromosome"/>
</dbReference>
<protein>
    <submittedName>
        <fullName evidence="2">Cobalt chelatase</fullName>
    </submittedName>
</protein>
<dbReference type="SUPFAM" id="SSF53300">
    <property type="entry name" value="vWA-like"/>
    <property type="match status" value="1"/>
</dbReference>
<keyword evidence="3" id="KW-1185">Reference proteome</keyword>
<dbReference type="InterPro" id="IPR006538">
    <property type="entry name" value="CobT"/>
</dbReference>
<feature type="domain" description="Cobalamin biosynthesis protein CobT VWA" evidence="1">
    <location>
        <begin position="353"/>
        <end position="556"/>
    </location>
</feature>
<dbReference type="EMBL" id="CP060714">
    <property type="protein sequence ID" value="QNN56401.1"/>
    <property type="molecule type" value="Genomic_DNA"/>
</dbReference>
<dbReference type="PANTHER" id="PTHR41248">
    <property type="entry name" value="NORD PROTEIN"/>
    <property type="match status" value="1"/>
</dbReference>
<sequence length="570" mass="63312">MSADTGNASARPAPTLAEMEAWGGAMLRAITGDASLQWSGQTLYAGTMPQALPAAHHTNVPAELADQRGMLDSVGLRLCSSDASLHRAHLPADPVERLVFELLEQLRVESLVPQAWPGARENMRQRFLQWAQAFGDSGLTESSLGILLFAVALTAWSRLTDQEMPDRMSDAIESTRMAMSPHLGRFWVQLRRTREDQSAFIEPALAVARWVGEAVRAAQEDAPRGNGNPKRRSSFALPLHFESQNLDELPVAQTGDSRAWASSSQTYRVFSRQYDREEQATELIRASQLAEFRASMDDEIARSGLHVGRLARHFQMRLAKHQRDGWNFGLEEGHLDAGRLTQLVSDPQQRAIFKDEADRPVNETAVTFLLDCSGSMKGHSRHMSILVDVLGRALDMAGASVEVLGFSTGAWNGGRVRREWQRAGQPQFPGRLNERLHIVFKDGGKRWRHGRAGIAALRKADLFREGIDGEGVEWACQRLLGRSAKRRILMVISDGCPMDTATHQVNDEHYLDQHLRQVLAARERAGDVKVCALGVGLDLGVFYRQRLAVDLQQNLDEGLLLAVADLLCKR</sequence>
<dbReference type="PANTHER" id="PTHR41248:SF1">
    <property type="entry name" value="NORD PROTEIN"/>
    <property type="match status" value="1"/>
</dbReference>
<dbReference type="RefSeq" id="WP_187596667.1">
    <property type="nucleotide sequence ID" value="NZ_CP060714.1"/>
</dbReference>
<dbReference type="InterPro" id="IPR025861">
    <property type="entry name" value="CobT_VWA_dom"/>
</dbReference>
<evidence type="ECO:0000313" key="3">
    <source>
        <dbReference type="Proteomes" id="UP000515811"/>
    </source>
</evidence>
<dbReference type="PIRSF" id="PIRSF031715">
    <property type="entry name" value="Cob_chel_CobT"/>
    <property type="match status" value="1"/>
</dbReference>
<dbReference type="KEGG" id="drg:H9K76_17900"/>
<accession>A0A7G9RLC6</accession>
<dbReference type="Gene3D" id="3.40.50.410">
    <property type="entry name" value="von Willebrand factor, type A domain"/>
    <property type="match status" value="1"/>
</dbReference>
<reference evidence="2 3" key="1">
    <citation type="submission" date="2020-08" db="EMBL/GenBank/DDBJ databases">
        <title>Genome sequence of Diaphorobacter ruginosibacter DSM 27467T.</title>
        <authorList>
            <person name="Hyun D.-W."/>
            <person name="Bae J.-W."/>
        </authorList>
    </citation>
    <scope>NUCLEOTIDE SEQUENCE [LARGE SCALE GENOMIC DNA]</scope>
    <source>
        <strain evidence="2 3">DSM 27467</strain>
    </source>
</reference>
<dbReference type="InterPro" id="IPR051928">
    <property type="entry name" value="NorD/CobT"/>
</dbReference>
<dbReference type="Pfam" id="PF06213">
    <property type="entry name" value="CobT"/>
    <property type="match status" value="1"/>
</dbReference>
<proteinExistence type="predicted"/>
<dbReference type="InterPro" id="IPR036465">
    <property type="entry name" value="vWFA_dom_sf"/>
</dbReference>
<gene>
    <name evidence="2" type="ORF">H9K76_17900</name>
</gene>
<evidence type="ECO:0000313" key="2">
    <source>
        <dbReference type="EMBL" id="QNN56401.1"/>
    </source>
</evidence>